<evidence type="ECO:0000313" key="2">
    <source>
        <dbReference type="EMBL" id="KUG18088.1"/>
    </source>
</evidence>
<dbReference type="EMBL" id="LNQE01001403">
    <property type="protein sequence ID" value="KUG18088.1"/>
    <property type="molecule type" value="Genomic_DNA"/>
</dbReference>
<name>A0A0W8FB41_9ZZZZ</name>
<protein>
    <submittedName>
        <fullName evidence="2">Uncharacterized protein</fullName>
    </submittedName>
</protein>
<proteinExistence type="predicted"/>
<reference evidence="2" key="1">
    <citation type="journal article" date="2015" name="Proc. Natl. Acad. Sci. U.S.A.">
        <title>Networks of energetic and metabolic interactions define dynamics in microbial communities.</title>
        <authorList>
            <person name="Embree M."/>
            <person name="Liu J.K."/>
            <person name="Al-Bassam M.M."/>
            <person name="Zengler K."/>
        </authorList>
    </citation>
    <scope>NUCLEOTIDE SEQUENCE</scope>
</reference>
<organism evidence="2">
    <name type="scientific">hydrocarbon metagenome</name>
    <dbReference type="NCBI Taxonomy" id="938273"/>
    <lineage>
        <taxon>unclassified sequences</taxon>
        <taxon>metagenomes</taxon>
        <taxon>ecological metagenomes</taxon>
    </lineage>
</organism>
<feature type="region of interest" description="Disordered" evidence="1">
    <location>
        <begin position="330"/>
        <end position="353"/>
    </location>
</feature>
<comment type="caution">
    <text evidence="2">The sequence shown here is derived from an EMBL/GenBank/DDBJ whole genome shotgun (WGS) entry which is preliminary data.</text>
</comment>
<accession>A0A0W8FB41</accession>
<feature type="compositionally biased region" description="Polar residues" evidence="1">
    <location>
        <begin position="335"/>
        <end position="346"/>
    </location>
</feature>
<dbReference type="AlphaFoldDB" id="A0A0W8FB41"/>
<evidence type="ECO:0000256" key="1">
    <source>
        <dbReference type="SAM" id="MobiDB-lite"/>
    </source>
</evidence>
<sequence>MKGIVRHFLLATMAVFLITTGISFALVGDVDESDLYMQSDQGLSGTASENSVGRSASIEETGPVGAYIPYQGSSSTQAPYQKGYAEGFAELSESSSVPVTSSQGSLYQAPWISGPVEDQMTAESLGLSIPKAESFSPDESLNFVSHPIPTMTAGEAYGQDGSAMLGFEAGSGISKATSSKVGSTGWYYPGLVTSSNRFYVQTASGLATVAGCSYRGYLPLWAEIKSKGYFFVYEWYPKTSTPLVRLWGWSVPGCKKGWFTGDVPGWHVISYYCGAWSNYIYIYVYPSMYSSIPSSSSSGYLAGEGSAIQPTIPSAMQSTIPSAISATMPSALPSAGQSSVQPSMQPSLPAGAPTPPDIYSENIALPNYSLYRPATGQTGSMSYYDGSAPKSTIPAAAAMYPVPGSYPQGLDGKTLATPTAGGSTSAQTTTSFTTSTLITEGVYGNCPYVDDSGRCQDDMISKVPVGPSNYASHSSKAVFPKPSKCRCNEYYVLDCNDDIDTVAGVYCGDWLPLWSKISRHGEYWSYEWKICHTGGKGCNPEVKNFGYKTSGWYQTWFKGSEPGWHILSYYCNDWSNYIYVYVWPAN</sequence>
<gene>
    <name evidence="2" type="ORF">ASZ90_012214</name>
</gene>